<dbReference type="Pfam" id="PF13508">
    <property type="entry name" value="Acetyltransf_7"/>
    <property type="match status" value="1"/>
</dbReference>
<dbReference type="GO" id="GO:0016747">
    <property type="term" value="F:acyltransferase activity, transferring groups other than amino-acyl groups"/>
    <property type="evidence" value="ECO:0007669"/>
    <property type="project" value="InterPro"/>
</dbReference>
<dbReference type="InterPro" id="IPR000182">
    <property type="entry name" value="GNAT_dom"/>
</dbReference>
<dbReference type="CDD" id="cd04301">
    <property type="entry name" value="NAT_SF"/>
    <property type="match status" value="1"/>
</dbReference>
<proteinExistence type="predicted"/>
<name>A0A1F4T845_UNCSA</name>
<protein>
    <recommendedName>
        <fullName evidence="1">N-acetyltransferase domain-containing protein</fullName>
    </recommendedName>
</protein>
<evidence type="ECO:0000313" key="3">
    <source>
        <dbReference type="Proteomes" id="UP000178602"/>
    </source>
</evidence>
<dbReference type="EMBL" id="MEUG01000001">
    <property type="protein sequence ID" value="OGC28710.1"/>
    <property type="molecule type" value="Genomic_DNA"/>
</dbReference>
<evidence type="ECO:0000313" key="2">
    <source>
        <dbReference type="EMBL" id="OGC28710.1"/>
    </source>
</evidence>
<reference evidence="2 3" key="1">
    <citation type="journal article" date="2016" name="Nat. Commun.">
        <title>Thousands of microbial genomes shed light on interconnected biogeochemical processes in an aquifer system.</title>
        <authorList>
            <person name="Anantharaman K."/>
            <person name="Brown C.T."/>
            <person name="Hug L.A."/>
            <person name="Sharon I."/>
            <person name="Castelle C.J."/>
            <person name="Probst A.J."/>
            <person name="Thomas B.C."/>
            <person name="Singh A."/>
            <person name="Wilkins M.J."/>
            <person name="Karaoz U."/>
            <person name="Brodie E.L."/>
            <person name="Williams K.H."/>
            <person name="Hubbard S.S."/>
            <person name="Banfield J.F."/>
        </authorList>
    </citation>
    <scope>NUCLEOTIDE SEQUENCE [LARGE SCALE GENOMIC DNA]</scope>
</reference>
<comment type="caution">
    <text evidence="2">The sequence shown here is derived from an EMBL/GenBank/DDBJ whole genome shotgun (WGS) entry which is preliminary data.</text>
</comment>
<dbReference type="Proteomes" id="UP000178602">
    <property type="component" value="Unassembled WGS sequence"/>
</dbReference>
<sequence length="137" mass="15335">MVLTRPAGPKDLPAIKEILLECDETTAAQDWTNFQVAEKGGSVVGAVKLDEHEDFFFLSSLALKPAEQNQGVASFLLAQVLAKMTKDVYLYTIIPEFFRRFGFSETDPLPTLPKKDKMECDRCHPSLCVCMVRRHAA</sequence>
<organism evidence="2 3">
    <name type="scientific">candidate division WOR-1 bacterium RIFOXYC12_FULL_54_18</name>
    <dbReference type="NCBI Taxonomy" id="1802584"/>
    <lineage>
        <taxon>Bacteria</taxon>
        <taxon>Bacillati</taxon>
        <taxon>Saganbacteria</taxon>
    </lineage>
</organism>
<accession>A0A1F4T845</accession>
<dbReference type="SUPFAM" id="SSF55729">
    <property type="entry name" value="Acyl-CoA N-acyltransferases (Nat)"/>
    <property type="match status" value="1"/>
</dbReference>
<gene>
    <name evidence="2" type="ORF">A3K49_07140</name>
</gene>
<dbReference type="PROSITE" id="PS51186">
    <property type="entry name" value="GNAT"/>
    <property type="match status" value="1"/>
</dbReference>
<dbReference type="AlphaFoldDB" id="A0A1F4T845"/>
<dbReference type="InterPro" id="IPR016181">
    <property type="entry name" value="Acyl_CoA_acyltransferase"/>
</dbReference>
<feature type="domain" description="N-acetyltransferase" evidence="1">
    <location>
        <begin position="2"/>
        <end position="123"/>
    </location>
</feature>
<dbReference type="Gene3D" id="3.40.630.30">
    <property type="match status" value="1"/>
</dbReference>
<evidence type="ECO:0000259" key="1">
    <source>
        <dbReference type="PROSITE" id="PS51186"/>
    </source>
</evidence>